<evidence type="ECO:0000256" key="9">
    <source>
        <dbReference type="SAM" id="Phobius"/>
    </source>
</evidence>
<evidence type="ECO:0000259" key="10">
    <source>
        <dbReference type="PROSITE" id="PS50262"/>
    </source>
</evidence>
<sequence length="374" mass="42398">MEETIKTFETLNDTTVKENGTYYLPPYIFWYVSLANAVIFILGVTGNIFVLTVVITNKAMKTHMNILLCSLSVADLLVLLICQPAGMIEFYGKDRWFLGQTLCKLIPFLENASLNSSVITMWVISCERFQAICRAMQNSSCVGTVTAGKSILCIWIAASAISLPFVFLTHQEPAKFYDGSDVMVCRTKIETSLHQFYIVLLFFTCFVLPLIVLTVIYCFILRTIYLSQRLDENRPSRHRKQIVAMIIAIIALFYISLFPIRIIALWSVFGSTESKESLGLVNYTNIISIARILMNLNSAGNPVIYGLISSKFRKAFKRTLRKCFCMAEKSSPDIGNTRRYSDYNENLQVCPFMHAGYCCHNYGAEDTDLQEVNN</sequence>
<dbReference type="AlphaFoldDB" id="A0A8S3REY1"/>
<dbReference type="SUPFAM" id="SSF81321">
    <property type="entry name" value="Family A G protein-coupled receptor-like"/>
    <property type="match status" value="1"/>
</dbReference>
<organism evidence="11 12">
    <name type="scientific">Mytilus edulis</name>
    <name type="common">Blue mussel</name>
    <dbReference type="NCBI Taxonomy" id="6550"/>
    <lineage>
        <taxon>Eukaryota</taxon>
        <taxon>Metazoa</taxon>
        <taxon>Spiralia</taxon>
        <taxon>Lophotrochozoa</taxon>
        <taxon>Mollusca</taxon>
        <taxon>Bivalvia</taxon>
        <taxon>Autobranchia</taxon>
        <taxon>Pteriomorphia</taxon>
        <taxon>Mytilida</taxon>
        <taxon>Mytiloidea</taxon>
        <taxon>Mytilidae</taxon>
        <taxon>Mytilinae</taxon>
        <taxon>Mytilus</taxon>
    </lineage>
</organism>
<dbReference type="PROSITE" id="PS50262">
    <property type="entry name" value="G_PROTEIN_RECEP_F1_2"/>
    <property type="match status" value="1"/>
</dbReference>
<feature type="transmembrane region" description="Helical" evidence="9">
    <location>
        <begin position="286"/>
        <end position="308"/>
    </location>
</feature>
<dbReference type="GO" id="GO:0005886">
    <property type="term" value="C:plasma membrane"/>
    <property type="evidence" value="ECO:0007669"/>
    <property type="project" value="TreeGrafter"/>
</dbReference>
<dbReference type="OrthoDB" id="10036964at2759"/>
<dbReference type="GO" id="GO:0004930">
    <property type="term" value="F:G protein-coupled receptor activity"/>
    <property type="evidence" value="ECO:0007669"/>
    <property type="project" value="UniProtKB-KW"/>
</dbReference>
<feature type="transmembrane region" description="Helical" evidence="9">
    <location>
        <begin position="66"/>
        <end position="86"/>
    </location>
</feature>
<dbReference type="Gene3D" id="1.20.1070.10">
    <property type="entry name" value="Rhodopsin 7-helix transmembrane proteins"/>
    <property type="match status" value="1"/>
</dbReference>
<evidence type="ECO:0000256" key="6">
    <source>
        <dbReference type="ARBA" id="ARBA00023170"/>
    </source>
</evidence>
<gene>
    <name evidence="11" type="ORF">MEDL_22118</name>
</gene>
<feature type="domain" description="G-protein coupled receptors family 1 profile" evidence="10">
    <location>
        <begin position="46"/>
        <end position="305"/>
    </location>
</feature>
<dbReference type="Proteomes" id="UP000683360">
    <property type="component" value="Unassembled WGS sequence"/>
</dbReference>
<keyword evidence="5 9" id="KW-0472">Membrane</keyword>
<keyword evidence="12" id="KW-1185">Reference proteome</keyword>
<comment type="similarity">
    <text evidence="8">Belongs to the G-protein coupled receptor 1 family.</text>
</comment>
<keyword evidence="6 8" id="KW-0675">Receptor</keyword>
<feature type="transmembrane region" description="Helical" evidence="9">
    <location>
        <begin position="106"/>
        <end position="125"/>
    </location>
</feature>
<protein>
    <recommendedName>
        <fullName evidence="10">G-protein coupled receptors family 1 profile domain-containing protein</fullName>
    </recommendedName>
</protein>
<dbReference type="PROSITE" id="PS00237">
    <property type="entry name" value="G_PROTEIN_RECEP_F1_1"/>
    <property type="match status" value="1"/>
</dbReference>
<comment type="caution">
    <text evidence="11">The sequence shown here is derived from an EMBL/GenBank/DDBJ whole genome shotgun (WGS) entry which is preliminary data.</text>
</comment>
<evidence type="ECO:0000256" key="5">
    <source>
        <dbReference type="ARBA" id="ARBA00023136"/>
    </source>
</evidence>
<keyword evidence="2 8" id="KW-0812">Transmembrane</keyword>
<evidence type="ECO:0000313" key="12">
    <source>
        <dbReference type="Proteomes" id="UP000683360"/>
    </source>
</evidence>
<keyword evidence="4 8" id="KW-0297">G-protein coupled receptor</keyword>
<name>A0A8S3REY1_MYTED</name>
<evidence type="ECO:0000256" key="7">
    <source>
        <dbReference type="ARBA" id="ARBA00023224"/>
    </source>
</evidence>
<feature type="transmembrane region" description="Helical" evidence="9">
    <location>
        <begin position="28"/>
        <end position="54"/>
    </location>
</feature>
<dbReference type="SMART" id="SM01381">
    <property type="entry name" value="7TM_GPCR_Srsx"/>
    <property type="match status" value="1"/>
</dbReference>
<dbReference type="Pfam" id="PF00001">
    <property type="entry name" value="7tm_1"/>
    <property type="match status" value="1"/>
</dbReference>
<comment type="subcellular location">
    <subcellularLocation>
        <location evidence="1">Membrane</location>
        <topology evidence="1">Multi-pass membrane protein</topology>
    </subcellularLocation>
</comment>
<evidence type="ECO:0000256" key="4">
    <source>
        <dbReference type="ARBA" id="ARBA00023040"/>
    </source>
</evidence>
<dbReference type="EMBL" id="CAJPWZ010001094">
    <property type="protein sequence ID" value="CAG2207873.1"/>
    <property type="molecule type" value="Genomic_DNA"/>
</dbReference>
<dbReference type="InterPro" id="IPR017452">
    <property type="entry name" value="GPCR_Rhodpsn_7TM"/>
</dbReference>
<dbReference type="PANTHER" id="PTHR24243">
    <property type="entry name" value="G-PROTEIN COUPLED RECEPTOR"/>
    <property type="match status" value="1"/>
</dbReference>
<evidence type="ECO:0000256" key="8">
    <source>
        <dbReference type="RuleBase" id="RU000688"/>
    </source>
</evidence>
<dbReference type="PRINTS" id="PR00237">
    <property type="entry name" value="GPCRRHODOPSN"/>
</dbReference>
<evidence type="ECO:0000256" key="1">
    <source>
        <dbReference type="ARBA" id="ARBA00004141"/>
    </source>
</evidence>
<accession>A0A8S3REY1</accession>
<feature type="transmembrane region" description="Helical" evidence="9">
    <location>
        <begin position="146"/>
        <end position="167"/>
    </location>
</feature>
<reference evidence="11" key="1">
    <citation type="submission" date="2021-03" db="EMBL/GenBank/DDBJ databases">
        <authorList>
            <person name="Bekaert M."/>
        </authorList>
    </citation>
    <scope>NUCLEOTIDE SEQUENCE</scope>
</reference>
<feature type="transmembrane region" description="Helical" evidence="9">
    <location>
        <begin position="196"/>
        <end position="221"/>
    </location>
</feature>
<keyword evidence="3 9" id="KW-1133">Transmembrane helix</keyword>
<dbReference type="PANTHER" id="PTHR24243:SF233">
    <property type="entry name" value="THYROTROPIN-RELEASING HORMONE RECEPTOR"/>
    <property type="match status" value="1"/>
</dbReference>
<feature type="transmembrane region" description="Helical" evidence="9">
    <location>
        <begin position="242"/>
        <end position="266"/>
    </location>
</feature>
<evidence type="ECO:0000256" key="2">
    <source>
        <dbReference type="ARBA" id="ARBA00022692"/>
    </source>
</evidence>
<evidence type="ECO:0000256" key="3">
    <source>
        <dbReference type="ARBA" id="ARBA00022989"/>
    </source>
</evidence>
<keyword evidence="7 8" id="KW-0807">Transducer</keyword>
<proteinExistence type="inferred from homology"/>
<dbReference type="InterPro" id="IPR000276">
    <property type="entry name" value="GPCR_Rhodpsn"/>
</dbReference>
<evidence type="ECO:0000313" key="11">
    <source>
        <dbReference type="EMBL" id="CAG2207873.1"/>
    </source>
</evidence>